<dbReference type="PANTHER" id="PTHR43581">
    <property type="entry name" value="ATP/GTP PHOSPHATASE"/>
    <property type="match status" value="1"/>
</dbReference>
<organism evidence="2 3">
    <name type="scientific">Methylomarinum roseum</name>
    <dbReference type="NCBI Taxonomy" id="3067653"/>
    <lineage>
        <taxon>Bacteria</taxon>
        <taxon>Pseudomonadati</taxon>
        <taxon>Pseudomonadota</taxon>
        <taxon>Gammaproteobacteria</taxon>
        <taxon>Methylococcales</taxon>
        <taxon>Methylococcaceae</taxon>
        <taxon>Methylomarinum</taxon>
    </lineage>
</organism>
<dbReference type="KEGG" id="mech:Q9L42_008770"/>
<gene>
    <name evidence="2" type="ORF">Q9L42_008770</name>
</gene>
<evidence type="ECO:0000313" key="3">
    <source>
        <dbReference type="Proteomes" id="UP001225378"/>
    </source>
</evidence>
<dbReference type="PANTHER" id="PTHR43581:SF4">
    <property type="entry name" value="ATP_GTP PHOSPHATASE"/>
    <property type="match status" value="1"/>
</dbReference>
<dbReference type="InterPro" id="IPR051396">
    <property type="entry name" value="Bact_Antivir_Def_Nuclease"/>
</dbReference>
<reference evidence="2 3" key="1">
    <citation type="journal article" date="2024" name="Microbiology">
        <title>Methylomarinum rosea sp. nov., a novel halophilic methanotrophic bacterium from the hypersaline Lake Elton.</title>
        <authorList>
            <person name="Suleimanov R.Z."/>
            <person name="Oshkin I.Y."/>
            <person name="Danilova O.V."/>
            <person name="Suzina N.E."/>
            <person name="Dedysh S.N."/>
        </authorList>
    </citation>
    <scope>NUCLEOTIDE SEQUENCE [LARGE SCALE GENOMIC DNA]</scope>
    <source>
        <strain evidence="2 3">Ch1-1</strain>
    </source>
</reference>
<keyword evidence="3" id="KW-1185">Reference proteome</keyword>
<dbReference type="EMBL" id="CP157743">
    <property type="protein sequence ID" value="XBS22203.1"/>
    <property type="molecule type" value="Genomic_DNA"/>
</dbReference>
<dbReference type="InterPro" id="IPR041685">
    <property type="entry name" value="AAA_GajA/Old/RecF-like"/>
</dbReference>
<dbReference type="Pfam" id="PF13175">
    <property type="entry name" value="AAA_15"/>
    <property type="match status" value="2"/>
</dbReference>
<evidence type="ECO:0000259" key="1">
    <source>
        <dbReference type="Pfam" id="PF13175"/>
    </source>
</evidence>
<sequence>MEITSVELERFKRVQKAEIELSDINVLVGSNNSGKSSMLQGIHFSAGAAVAARRLDRVTFTQQSLLYCPSRNFVDLRNGGPYQNQSAFGYLRVRVVDDEEEDTYTVRVYRGRNEGNVGCERRGNLTIGGMVTAFIPPFSVYVPGLAGIPELEEYRSESVVRKGVASGDANLYLRNVLLLIKRKKLLSELTQLMKLVFPNFSIEINFDPVHDSHIHCLVRAGSAHKKTPIELIGTGVLQALQIFSYATLFKPKLLLLDEPDSHLHPDNQGLLAESFVALVDRLETKIIVSTHSRHLVEALYGESNFVWMKGGKIQEQGIGLHKVPILMDIGALDSFDNLINGSKDRVILTEDTNLTLIRKLAESSGFDMAKTNIYSYKASSNLNAAFVLTEFILEAAPNTKVIVHADNDFLTDDETEDLKKKIEKSGALAFVTEGSDIESYYVDPGHISELLKEDQEQIEKWLDELALATHNKLTHKFSRKRDEAKKKLYKNANAPDTLALMGDQVPLPPEKRLGKFMLSQVRSSMFTRFGKEVDLLSESDYLYSDFLQDMAQ</sequence>
<proteinExistence type="predicted"/>
<dbReference type="Gene3D" id="3.40.50.300">
    <property type="entry name" value="P-loop containing nucleotide triphosphate hydrolases"/>
    <property type="match status" value="2"/>
</dbReference>
<dbReference type="AlphaFoldDB" id="A0AAU7NZ22"/>
<feature type="domain" description="Endonuclease GajA/Old nuclease/RecF-like AAA" evidence="1">
    <location>
        <begin position="1"/>
        <end position="42"/>
    </location>
</feature>
<dbReference type="CDD" id="cd00267">
    <property type="entry name" value="ABC_ATPase"/>
    <property type="match status" value="1"/>
</dbReference>
<feature type="domain" description="Endonuclease GajA/Old nuclease/RecF-like AAA" evidence="1">
    <location>
        <begin position="188"/>
        <end position="296"/>
    </location>
</feature>
<protein>
    <submittedName>
        <fullName evidence="2">AAA family ATPase</fullName>
    </submittedName>
</protein>
<dbReference type="SUPFAM" id="SSF52540">
    <property type="entry name" value="P-loop containing nucleoside triphosphate hydrolases"/>
    <property type="match status" value="1"/>
</dbReference>
<dbReference type="Proteomes" id="UP001225378">
    <property type="component" value="Chromosome"/>
</dbReference>
<evidence type="ECO:0000313" key="2">
    <source>
        <dbReference type="EMBL" id="XBS22203.1"/>
    </source>
</evidence>
<dbReference type="RefSeq" id="WP_349432642.1">
    <property type="nucleotide sequence ID" value="NZ_CP157743.1"/>
</dbReference>
<dbReference type="InterPro" id="IPR027417">
    <property type="entry name" value="P-loop_NTPase"/>
</dbReference>
<name>A0AAU7NZ22_9GAMM</name>
<accession>A0AAU7NZ22</accession>